<accession>A0AAW5GK95</accession>
<dbReference type="RefSeq" id="WP_249684047.1">
    <property type="nucleotide sequence ID" value="NZ_SGPX01000012.1"/>
</dbReference>
<dbReference type="EMBL" id="SGPY01000012">
    <property type="protein sequence ID" value="MCL6370707.1"/>
    <property type="molecule type" value="Genomic_DNA"/>
</dbReference>
<dbReference type="Proteomes" id="UP001057360">
    <property type="component" value="Unassembled WGS sequence"/>
</dbReference>
<dbReference type="Proteomes" id="UP001055618">
    <property type="component" value="Unassembled WGS sequence"/>
</dbReference>
<proteinExistence type="predicted"/>
<dbReference type="AlphaFoldDB" id="A0AAW5GK95"/>
<evidence type="ECO:0000313" key="4">
    <source>
        <dbReference type="Proteomes" id="UP001057360"/>
    </source>
</evidence>
<protein>
    <submittedName>
        <fullName evidence="2">Uncharacterized protein</fullName>
    </submittedName>
</protein>
<evidence type="ECO:0000313" key="3">
    <source>
        <dbReference type="Proteomes" id="UP001055618"/>
    </source>
</evidence>
<gene>
    <name evidence="1" type="ORF">EXT50_19295</name>
    <name evidence="2" type="ORF">EXT53_19320</name>
</gene>
<comment type="caution">
    <text evidence="2">The sequence shown here is derived from an EMBL/GenBank/DDBJ whole genome shotgun (WGS) entry which is preliminary data.</text>
</comment>
<evidence type="ECO:0000313" key="1">
    <source>
        <dbReference type="EMBL" id="MCL6353305.1"/>
    </source>
</evidence>
<reference evidence="2" key="1">
    <citation type="submission" date="2019-02" db="EMBL/GenBank/DDBJ databases">
        <title>New Zealand Erwinia strains with phe-tRNA free attachment sites.</title>
        <authorList>
            <person name="Nunes-Leite L."/>
            <person name="Pitman A.R."/>
        </authorList>
    </citation>
    <scope>NUCLEOTIDE SEQUENCE</scope>
    <source>
        <strain evidence="2">Ec-140</strain>
        <strain evidence="1">Ec-143</strain>
    </source>
</reference>
<organism evidence="2 4">
    <name type="scientific">Pectobacterium polaris</name>
    <dbReference type="NCBI Taxonomy" id="2042057"/>
    <lineage>
        <taxon>Bacteria</taxon>
        <taxon>Pseudomonadati</taxon>
        <taxon>Pseudomonadota</taxon>
        <taxon>Gammaproteobacteria</taxon>
        <taxon>Enterobacterales</taxon>
        <taxon>Pectobacteriaceae</taxon>
        <taxon>Pectobacterium</taxon>
    </lineage>
</organism>
<evidence type="ECO:0000313" key="2">
    <source>
        <dbReference type="EMBL" id="MCL6370707.1"/>
    </source>
</evidence>
<sequence>MKKNITVKPIDMVWQDPQSFCITEFIRDELFYYFKCWDYQSMLDGEVVDAGFLGCFNVENILAIKHIRFTKTETYPIDFENNFKCYYYEVNDSPWLKDVLKERVSNDKEWEKHDTNKYKHFVLENAKYWIDVIGSNLTFEKKEKDKRRIEFWENF</sequence>
<dbReference type="EMBL" id="SGPX01000012">
    <property type="protein sequence ID" value="MCL6353305.1"/>
    <property type="molecule type" value="Genomic_DNA"/>
</dbReference>
<keyword evidence="3" id="KW-1185">Reference proteome</keyword>
<name>A0AAW5GK95_9GAMM</name>